<evidence type="ECO:0000313" key="2">
    <source>
        <dbReference type="EMBL" id="ARB05468.1"/>
    </source>
</evidence>
<name>A0AAU8VJW5_NEILA</name>
<evidence type="ECO:0000313" key="3">
    <source>
        <dbReference type="Proteomes" id="UP000191249"/>
    </source>
</evidence>
<evidence type="ECO:0000256" key="1">
    <source>
        <dbReference type="SAM" id="MobiDB-lite"/>
    </source>
</evidence>
<sequence>MDKAVRNPARTNITGKKIPASSGFGLPLRPHRLFNRPPYFSLEKQVGMEFPTLDASGRC</sequence>
<proteinExistence type="predicted"/>
<feature type="region of interest" description="Disordered" evidence="1">
    <location>
        <begin position="1"/>
        <end position="21"/>
    </location>
</feature>
<organism evidence="2 3">
    <name type="scientific">Neisseria lactamica</name>
    <dbReference type="NCBI Taxonomy" id="486"/>
    <lineage>
        <taxon>Bacteria</taxon>
        <taxon>Pseudomonadati</taxon>
        <taxon>Pseudomonadota</taxon>
        <taxon>Betaproteobacteria</taxon>
        <taxon>Neisseriales</taxon>
        <taxon>Neisseriaceae</taxon>
        <taxon>Neisseria</taxon>
    </lineage>
</organism>
<reference evidence="2 3" key="1">
    <citation type="submission" date="2017-03" db="EMBL/GenBank/DDBJ databases">
        <title>N. lactamica Y92-1009 whole genome sequence.</title>
        <authorList>
            <person name="Pandey A.K."/>
            <person name="Read R.C."/>
        </authorList>
    </citation>
    <scope>NUCLEOTIDE SEQUENCE [LARGE SCALE GENOMIC DNA]</scope>
    <source>
        <strain evidence="2 3">Y92-1009</strain>
    </source>
</reference>
<accession>A0AAU8VJW5</accession>
<dbReference type="Proteomes" id="UP000191249">
    <property type="component" value="Chromosome"/>
</dbReference>
<evidence type="ECO:0008006" key="4">
    <source>
        <dbReference type="Google" id="ProtNLM"/>
    </source>
</evidence>
<gene>
    <name evidence="2" type="ORF">B2G52_04395</name>
</gene>
<dbReference type="AlphaFoldDB" id="A0AAU8VJW5"/>
<protein>
    <recommendedName>
        <fullName evidence="4">Pilus assembly protein PilS</fullName>
    </recommendedName>
</protein>
<dbReference type="EMBL" id="CP019894">
    <property type="protein sequence ID" value="ARB05468.1"/>
    <property type="molecule type" value="Genomic_DNA"/>
</dbReference>